<evidence type="ECO:0000313" key="7">
    <source>
        <dbReference type="EMBL" id="QEG20936.1"/>
    </source>
</evidence>
<evidence type="ECO:0000256" key="5">
    <source>
        <dbReference type="SAM" id="SignalP"/>
    </source>
</evidence>
<dbReference type="Pfam" id="PF00578">
    <property type="entry name" value="AhpC-TSA"/>
    <property type="match status" value="1"/>
</dbReference>
<feature type="chain" id="PRO_5022818789" evidence="5">
    <location>
        <begin position="28"/>
        <end position="408"/>
    </location>
</feature>
<dbReference type="EMBL" id="CP042912">
    <property type="protein sequence ID" value="QEG20936.1"/>
    <property type="molecule type" value="Genomic_DNA"/>
</dbReference>
<dbReference type="GO" id="GO:0017004">
    <property type="term" value="P:cytochrome complex assembly"/>
    <property type="evidence" value="ECO:0007669"/>
    <property type="project" value="UniProtKB-KW"/>
</dbReference>
<dbReference type="PANTHER" id="PTHR42852:SF6">
    <property type="entry name" value="THIOL:DISULFIDE INTERCHANGE PROTEIN DSBE"/>
    <property type="match status" value="1"/>
</dbReference>
<organism evidence="7 8">
    <name type="scientific">Mariniblastus fucicola</name>
    <dbReference type="NCBI Taxonomy" id="980251"/>
    <lineage>
        <taxon>Bacteria</taxon>
        <taxon>Pseudomonadati</taxon>
        <taxon>Planctomycetota</taxon>
        <taxon>Planctomycetia</taxon>
        <taxon>Pirellulales</taxon>
        <taxon>Pirellulaceae</taxon>
        <taxon>Mariniblastus</taxon>
    </lineage>
</organism>
<comment type="subcellular location">
    <subcellularLocation>
        <location evidence="1">Cell envelope</location>
    </subcellularLocation>
</comment>
<dbReference type="PROSITE" id="PS51352">
    <property type="entry name" value="THIOREDOXIN_2"/>
    <property type="match status" value="1"/>
</dbReference>
<dbReference type="PANTHER" id="PTHR42852">
    <property type="entry name" value="THIOL:DISULFIDE INTERCHANGE PROTEIN DSBE"/>
    <property type="match status" value="1"/>
</dbReference>
<reference evidence="7 8" key="1">
    <citation type="submission" date="2019-08" db="EMBL/GenBank/DDBJ databases">
        <title>Deep-cultivation of Planctomycetes and their phenomic and genomic characterization uncovers novel biology.</title>
        <authorList>
            <person name="Wiegand S."/>
            <person name="Jogler M."/>
            <person name="Boedeker C."/>
            <person name="Pinto D."/>
            <person name="Vollmers J."/>
            <person name="Rivas-Marin E."/>
            <person name="Kohn T."/>
            <person name="Peeters S.H."/>
            <person name="Heuer A."/>
            <person name="Rast P."/>
            <person name="Oberbeckmann S."/>
            <person name="Bunk B."/>
            <person name="Jeske O."/>
            <person name="Meyerdierks A."/>
            <person name="Storesund J.E."/>
            <person name="Kallscheuer N."/>
            <person name="Luecker S."/>
            <person name="Lage O.M."/>
            <person name="Pohl T."/>
            <person name="Merkel B.J."/>
            <person name="Hornburger P."/>
            <person name="Mueller R.-W."/>
            <person name="Bruemmer F."/>
            <person name="Labrenz M."/>
            <person name="Spormann A.M."/>
            <person name="Op den Camp H."/>
            <person name="Overmann J."/>
            <person name="Amann R."/>
            <person name="Jetten M.S.M."/>
            <person name="Mascher T."/>
            <person name="Medema M.H."/>
            <person name="Devos D.P."/>
            <person name="Kaster A.-K."/>
            <person name="Ovreas L."/>
            <person name="Rohde M."/>
            <person name="Galperin M.Y."/>
            <person name="Jogler C."/>
        </authorList>
    </citation>
    <scope>NUCLEOTIDE SEQUENCE [LARGE SCALE GENOMIC DNA]</scope>
    <source>
        <strain evidence="7 8">FC18</strain>
    </source>
</reference>
<accession>A0A5B9P8J1</accession>
<keyword evidence="8" id="KW-1185">Reference proteome</keyword>
<feature type="domain" description="Thioredoxin" evidence="6">
    <location>
        <begin position="243"/>
        <end position="389"/>
    </location>
</feature>
<dbReference type="Gene3D" id="3.40.30.10">
    <property type="entry name" value="Glutaredoxin"/>
    <property type="match status" value="1"/>
</dbReference>
<feature type="signal peptide" evidence="5">
    <location>
        <begin position="1"/>
        <end position="27"/>
    </location>
</feature>
<evidence type="ECO:0000259" key="6">
    <source>
        <dbReference type="PROSITE" id="PS51352"/>
    </source>
</evidence>
<name>A0A5B9P8J1_9BACT</name>
<dbReference type="KEGG" id="mff:MFFC18_07870"/>
<dbReference type="GO" id="GO:0016209">
    <property type="term" value="F:antioxidant activity"/>
    <property type="evidence" value="ECO:0007669"/>
    <property type="project" value="InterPro"/>
</dbReference>
<evidence type="ECO:0000256" key="1">
    <source>
        <dbReference type="ARBA" id="ARBA00004196"/>
    </source>
</evidence>
<dbReference type="OrthoDB" id="288837at2"/>
<dbReference type="SUPFAM" id="SSF52833">
    <property type="entry name" value="Thioredoxin-like"/>
    <property type="match status" value="1"/>
</dbReference>
<dbReference type="InterPro" id="IPR000866">
    <property type="entry name" value="AhpC/TSA"/>
</dbReference>
<keyword evidence="4" id="KW-0676">Redox-active center</keyword>
<keyword evidence="3" id="KW-1015">Disulfide bond</keyword>
<evidence type="ECO:0000256" key="3">
    <source>
        <dbReference type="ARBA" id="ARBA00023157"/>
    </source>
</evidence>
<dbReference type="InterPro" id="IPR036249">
    <property type="entry name" value="Thioredoxin-like_sf"/>
</dbReference>
<sequence length="408" mass="44438" precursor="true">MRFGTPRLLCSSSIVLFILVQCLSLNAQTVVLSPDQILAEATKASLDGDYKTALAKTREAGKAGSGDLSFATRYVTAVAAIADLSDDRHRSSLLNQALKAANEIETAKVGDGTKDAEFAWHYLVAIGKLADSIADTSPATSGKLYLAQAKVAANLKTNPGFPQESLSLLAGPLMGKAFAKAIAKDADGTLAAMKPAFEAGFTDYEMLLDNEFIKELKSDKVNALVKSKFVAYKKGLKKWARNSVANFKSFDFKFDVADIEAGRIRNSDFRGRILVLDLWATWCQPCREAIPHFVKLDKEFRSDNVDIVGISMDNPDDPRKSLKVVRNFVDDNGVEYAMAMGNRSVMNQLAPGQKLPTVLFIDTQGKVRFIAEGPHNFFQLAAITNELIKQEEDSPTSLPAIPALSGQF</sequence>
<keyword evidence="2" id="KW-0201">Cytochrome c-type biogenesis</keyword>
<dbReference type="InterPro" id="IPR013766">
    <property type="entry name" value="Thioredoxin_domain"/>
</dbReference>
<dbReference type="AlphaFoldDB" id="A0A5B9P8J1"/>
<dbReference type="GO" id="GO:0016491">
    <property type="term" value="F:oxidoreductase activity"/>
    <property type="evidence" value="ECO:0007669"/>
    <property type="project" value="InterPro"/>
</dbReference>
<dbReference type="CDD" id="cd02966">
    <property type="entry name" value="TlpA_like_family"/>
    <property type="match status" value="1"/>
</dbReference>
<gene>
    <name evidence="7" type="primary">resA_1</name>
    <name evidence="7" type="ORF">MFFC18_07870</name>
</gene>
<evidence type="ECO:0000256" key="2">
    <source>
        <dbReference type="ARBA" id="ARBA00022748"/>
    </source>
</evidence>
<dbReference type="STRING" id="980251.GCA_001642875_02914"/>
<dbReference type="Proteomes" id="UP000322214">
    <property type="component" value="Chromosome"/>
</dbReference>
<protein>
    <submittedName>
        <fullName evidence="7">Thiol-disulfide oxidoreductase ResA</fullName>
    </submittedName>
</protein>
<evidence type="ECO:0000256" key="4">
    <source>
        <dbReference type="ARBA" id="ARBA00023284"/>
    </source>
</evidence>
<dbReference type="GO" id="GO:0030313">
    <property type="term" value="C:cell envelope"/>
    <property type="evidence" value="ECO:0007669"/>
    <property type="project" value="UniProtKB-SubCell"/>
</dbReference>
<evidence type="ECO:0000313" key="8">
    <source>
        <dbReference type="Proteomes" id="UP000322214"/>
    </source>
</evidence>
<proteinExistence type="predicted"/>
<dbReference type="InterPro" id="IPR050553">
    <property type="entry name" value="Thioredoxin_ResA/DsbE_sf"/>
</dbReference>
<keyword evidence="5" id="KW-0732">Signal</keyword>